<dbReference type="Proteomes" id="UP000499080">
    <property type="component" value="Unassembled WGS sequence"/>
</dbReference>
<sequence>MKKEFDILNQTLESEECRNDFREKRIIWKTNTQLREWWARLWGRLGRSVMSSLKRVSGKAALNYWDLETLVIEVEAIINSLPLTYQDDEVESVPLTPAHFLIGRWIGHLQVRPYYLNLQRVSLQEEECVSWTW</sequence>
<protein>
    <recommendedName>
        <fullName evidence="3">DUF5641 domain-containing protein</fullName>
    </recommendedName>
</protein>
<comment type="caution">
    <text evidence="1">The sequence shown here is derived from an EMBL/GenBank/DDBJ whole genome shotgun (WGS) entry which is preliminary data.</text>
</comment>
<dbReference type="OrthoDB" id="6468467at2759"/>
<name>A0A4Y2MGS6_ARAVE</name>
<evidence type="ECO:0008006" key="3">
    <source>
        <dbReference type="Google" id="ProtNLM"/>
    </source>
</evidence>
<evidence type="ECO:0000313" key="2">
    <source>
        <dbReference type="Proteomes" id="UP000499080"/>
    </source>
</evidence>
<accession>A0A4Y2MGS6</accession>
<organism evidence="1 2">
    <name type="scientific">Araneus ventricosus</name>
    <name type="common">Orbweaver spider</name>
    <name type="synonym">Epeira ventricosa</name>
    <dbReference type="NCBI Taxonomy" id="182803"/>
    <lineage>
        <taxon>Eukaryota</taxon>
        <taxon>Metazoa</taxon>
        <taxon>Ecdysozoa</taxon>
        <taxon>Arthropoda</taxon>
        <taxon>Chelicerata</taxon>
        <taxon>Arachnida</taxon>
        <taxon>Araneae</taxon>
        <taxon>Araneomorphae</taxon>
        <taxon>Entelegynae</taxon>
        <taxon>Araneoidea</taxon>
        <taxon>Araneidae</taxon>
        <taxon>Araneus</taxon>
    </lineage>
</organism>
<gene>
    <name evidence="1" type="ORF">AVEN_59437_1</name>
</gene>
<reference evidence="1 2" key="1">
    <citation type="journal article" date="2019" name="Sci. Rep.">
        <title>Orb-weaving spider Araneus ventricosus genome elucidates the spidroin gene catalogue.</title>
        <authorList>
            <person name="Kono N."/>
            <person name="Nakamura H."/>
            <person name="Ohtoshi R."/>
            <person name="Moran D.A.P."/>
            <person name="Shinohara A."/>
            <person name="Yoshida Y."/>
            <person name="Fujiwara M."/>
            <person name="Mori M."/>
            <person name="Tomita M."/>
            <person name="Arakawa K."/>
        </authorList>
    </citation>
    <scope>NUCLEOTIDE SEQUENCE [LARGE SCALE GENOMIC DNA]</scope>
</reference>
<proteinExistence type="predicted"/>
<dbReference type="AlphaFoldDB" id="A0A4Y2MGS6"/>
<evidence type="ECO:0000313" key="1">
    <source>
        <dbReference type="EMBL" id="GBN25789.1"/>
    </source>
</evidence>
<dbReference type="EMBL" id="BGPR01007289">
    <property type="protein sequence ID" value="GBN25789.1"/>
    <property type="molecule type" value="Genomic_DNA"/>
</dbReference>
<keyword evidence="2" id="KW-1185">Reference proteome</keyword>